<feature type="transmembrane region" description="Helical" evidence="13">
    <location>
        <begin position="426"/>
        <end position="451"/>
    </location>
</feature>
<feature type="transmembrane region" description="Helical" evidence="13">
    <location>
        <begin position="318"/>
        <end position="338"/>
    </location>
</feature>
<keyword evidence="5" id="KW-0813">Transport</keyword>
<keyword evidence="6" id="KW-0050">Antiport</keyword>
<organism evidence="14">
    <name type="scientific">Enterocloster bolteae</name>
    <dbReference type="NCBI Taxonomy" id="208479"/>
    <lineage>
        <taxon>Bacteria</taxon>
        <taxon>Bacillati</taxon>
        <taxon>Bacillota</taxon>
        <taxon>Clostridia</taxon>
        <taxon>Lachnospirales</taxon>
        <taxon>Lachnospiraceae</taxon>
        <taxon>Enterocloster</taxon>
    </lineage>
</organism>
<gene>
    <name evidence="14" type="primary">mepA_10</name>
    <name evidence="14" type="ORF">CBLFYP116_02441</name>
</gene>
<protein>
    <recommendedName>
        <fullName evidence="4">Probable multidrug resistance protein NorM</fullName>
    </recommendedName>
    <alternativeName>
        <fullName evidence="12">Multidrug-efflux transporter</fullName>
    </alternativeName>
</protein>
<feature type="transmembrane region" description="Helical" evidence="13">
    <location>
        <begin position="199"/>
        <end position="218"/>
    </location>
</feature>
<dbReference type="InterPro" id="IPR048279">
    <property type="entry name" value="MdtK-like"/>
</dbReference>
<feature type="transmembrane region" description="Helical" evidence="13">
    <location>
        <begin position="286"/>
        <end position="306"/>
    </location>
</feature>
<evidence type="ECO:0000256" key="6">
    <source>
        <dbReference type="ARBA" id="ARBA00022449"/>
    </source>
</evidence>
<evidence type="ECO:0000256" key="8">
    <source>
        <dbReference type="ARBA" id="ARBA00022692"/>
    </source>
</evidence>
<dbReference type="GO" id="GO:0042910">
    <property type="term" value="F:xenobiotic transmembrane transporter activity"/>
    <property type="evidence" value="ECO:0007669"/>
    <property type="project" value="InterPro"/>
</dbReference>
<name>A0A6N2UZ71_9FIRM</name>
<dbReference type="GO" id="GO:0015297">
    <property type="term" value="F:antiporter activity"/>
    <property type="evidence" value="ECO:0007669"/>
    <property type="project" value="UniProtKB-KW"/>
</dbReference>
<feature type="transmembrane region" description="Helical" evidence="13">
    <location>
        <begin position="122"/>
        <end position="144"/>
    </location>
</feature>
<dbReference type="EMBL" id="CACRTF010000011">
    <property type="protein sequence ID" value="VYT23138.1"/>
    <property type="molecule type" value="Genomic_DNA"/>
</dbReference>
<dbReference type="GO" id="GO:0005886">
    <property type="term" value="C:plasma membrane"/>
    <property type="evidence" value="ECO:0007669"/>
    <property type="project" value="UniProtKB-SubCell"/>
</dbReference>
<comment type="similarity">
    <text evidence="3">Belongs to the multi antimicrobial extrusion (MATE) (TC 2.A.66.1) family.</text>
</comment>
<reference evidence="14" key="1">
    <citation type="submission" date="2019-11" db="EMBL/GenBank/DDBJ databases">
        <authorList>
            <person name="Feng L."/>
        </authorList>
    </citation>
    <scope>NUCLEOTIDE SEQUENCE</scope>
    <source>
        <strain evidence="14">CbolteaeLFYP116</strain>
    </source>
</reference>
<dbReference type="PIRSF" id="PIRSF006603">
    <property type="entry name" value="DinF"/>
    <property type="match status" value="1"/>
</dbReference>
<dbReference type="AlphaFoldDB" id="A0A6N2UZ71"/>
<accession>A0A6N2UZ71</accession>
<evidence type="ECO:0000256" key="3">
    <source>
        <dbReference type="ARBA" id="ARBA00010199"/>
    </source>
</evidence>
<comment type="subcellular location">
    <subcellularLocation>
        <location evidence="2">Cell membrane</location>
        <topology evidence="2">Multi-pass membrane protein</topology>
    </subcellularLocation>
</comment>
<sequence length="478" mass="51588">MAGGVGFFKKTSPIVPCEGERDTKDGICKMEQNGTGVRMFTNQDLKRLILPLIVEQILAVSVGMVDTMMVSNAGEAATSGVSLVDMVNTLFINIFAAVATGGAVVSSQYLGQRRRDRACQSANQLILITACISLIIMVLCILFRRGVLHLLYGGVAGDVMANALVYLTISALSYPFLAVYNSCAALFRSMGNSRISMQASIIMNIINVIGDSLFIFVFHWGVAGAAAASLISRMTACFILLFRLKNKHLDIFIGGKWNLNFRMVKQILGIGIPNGIENSIFQLGRVLVVGIIAMFGTTQIAANAIANNLDGMGVLPGQAMNLAMITVVGRCVGAGDFDQAGYYAKKMMKITYLVNGLCCIAVILTMPLSLSLYGLSREALELGAVLVLIHDGCAVFLWPSSFCLANVLRAASDVKFPMCVSILSMILFRIGFSYVLAVGLGMGAVGVWWAMIADWSVRSAFFGWRFVSGKWKTFYHAL</sequence>
<keyword evidence="8 13" id="KW-0812">Transmembrane</keyword>
<evidence type="ECO:0000256" key="5">
    <source>
        <dbReference type="ARBA" id="ARBA00022448"/>
    </source>
</evidence>
<keyword evidence="11 13" id="KW-0472">Membrane</keyword>
<feature type="transmembrane region" description="Helical" evidence="13">
    <location>
        <begin position="90"/>
        <end position="110"/>
    </location>
</feature>
<evidence type="ECO:0000256" key="4">
    <source>
        <dbReference type="ARBA" id="ARBA00020268"/>
    </source>
</evidence>
<feature type="transmembrane region" description="Helical" evidence="13">
    <location>
        <begin position="224"/>
        <end position="242"/>
    </location>
</feature>
<keyword evidence="10" id="KW-0406">Ion transport</keyword>
<feature type="transmembrane region" description="Helical" evidence="13">
    <location>
        <begin position="164"/>
        <end position="187"/>
    </location>
</feature>
<feature type="transmembrane region" description="Helical" evidence="13">
    <location>
        <begin position="48"/>
        <end position="70"/>
    </location>
</feature>
<keyword evidence="7" id="KW-1003">Cell membrane</keyword>
<comment type="function">
    <text evidence="1">Multidrug efflux pump.</text>
</comment>
<evidence type="ECO:0000256" key="12">
    <source>
        <dbReference type="ARBA" id="ARBA00031636"/>
    </source>
</evidence>
<evidence type="ECO:0000256" key="7">
    <source>
        <dbReference type="ARBA" id="ARBA00022475"/>
    </source>
</evidence>
<dbReference type="GO" id="GO:0006811">
    <property type="term" value="P:monoatomic ion transport"/>
    <property type="evidence" value="ECO:0007669"/>
    <property type="project" value="UniProtKB-KW"/>
</dbReference>
<evidence type="ECO:0000313" key="14">
    <source>
        <dbReference type="EMBL" id="VYT23138.1"/>
    </source>
</evidence>
<dbReference type="InterPro" id="IPR002528">
    <property type="entry name" value="MATE_fam"/>
</dbReference>
<dbReference type="InterPro" id="IPR050222">
    <property type="entry name" value="MATE_MdtK"/>
</dbReference>
<feature type="transmembrane region" description="Helical" evidence="13">
    <location>
        <begin position="382"/>
        <end position="405"/>
    </location>
</feature>
<evidence type="ECO:0000256" key="11">
    <source>
        <dbReference type="ARBA" id="ARBA00023136"/>
    </source>
</evidence>
<evidence type="ECO:0000256" key="1">
    <source>
        <dbReference type="ARBA" id="ARBA00003408"/>
    </source>
</evidence>
<dbReference type="PANTHER" id="PTHR43298">
    <property type="entry name" value="MULTIDRUG RESISTANCE PROTEIN NORM-RELATED"/>
    <property type="match status" value="1"/>
</dbReference>
<dbReference type="PANTHER" id="PTHR43298:SF2">
    <property type="entry name" value="FMN_FAD EXPORTER YEEO-RELATED"/>
    <property type="match status" value="1"/>
</dbReference>
<evidence type="ECO:0000256" key="9">
    <source>
        <dbReference type="ARBA" id="ARBA00022989"/>
    </source>
</evidence>
<keyword evidence="9 13" id="KW-1133">Transmembrane helix</keyword>
<evidence type="ECO:0000256" key="13">
    <source>
        <dbReference type="SAM" id="Phobius"/>
    </source>
</evidence>
<dbReference type="NCBIfam" id="TIGR00797">
    <property type="entry name" value="matE"/>
    <property type="match status" value="1"/>
</dbReference>
<feature type="transmembrane region" description="Helical" evidence="13">
    <location>
        <begin position="350"/>
        <end position="370"/>
    </location>
</feature>
<evidence type="ECO:0000256" key="2">
    <source>
        <dbReference type="ARBA" id="ARBA00004651"/>
    </source>
</evidence>
<evidence type="ECO:0000256" key="10">
    <source>
        <dbReference type="ARBA" id="ARBA00023065"/>
    </source>
</evidence>
<dbReference type="CDD" id="cd13137">
    <property type="entry name" value="MATE_NorM_like"/>
    <property type="match status" value="1"/>
</dbReference>
<proteinExistence type="inferred from homology"/>
<dbReference type="Pfam" id="PF01554">
    <property type="entry name" value="MatE"/>
    <property type="match status" value="2"/>
</dbReference>